<evidence type="ECO:0000256" key="1">
    <source>
        <dbReference type="ARBA" id="ARBA00004651"/>
    </source>
</evidence>
<feature type="domain" description="Major facilitator superfamily (MFS) profile" evidence="7">
    <location>
        <begin position="1"/>
        <end position="395"/>
    </location>
</feature>
<dbReference type="Pfam" id="PF05977">
    <property type="entry name" value="MFS_3"/>
    <property type="match status" value="1"/>
</dbReference>
<evidence type="ECO:0000259" key="7">
    <source>
        <dbReference type="PROSITE" id="PS50850"/>
    </source>
</evidence>
<keyword evidence="3" id="KW-1003">Cell membrane</keyword>
<evidence type="ECO:0000256" key="4">
    <source>
        <dbReference type="ARBA" id="ARBA00022692"/>
    </source>
</evidence>
<name>A0A2S6MXY8_9HYPH</name>
<dbReference type="OrthoDB" id="7283966at2"/>
<comment type="caution">
    <text evidence="8">The sequence shown here is derived from an EMBL/GenBank/DDBJ whole genome shotgun (WGS) entry which is preliminary data.</text>
</comment>
<organism evidence="8 9">
    <name type="scientific">Rhodoblastus sphagnicola</name>
    <dbReference type="NCBI Taxonomy" id="333368"/>
    <lineage>
        <taxon>Bacteria</taxon>
        <taxon>Pseudomonadati</taxon>
        <taxon>Pseudomonadota</taxon>
        <taxon>Alphaproteobacteria</taxon>
        <taxon>Hyphomicrobiales</taxon>
        <taxon>Rhodoblastaceae</taxon>
        <taxon>Rhodoblastus</taxon>
    </lineage>
</organism>
<dbReference type="Gene3D" id="1.20.1250.20">
    <property type="entry name" value="MFS general substrate transporter like domains"/>
    <property type="match status" value="1"/>
</dbReference>
<keyword evidence="4" id="KW-0812">Transmembrane</keyword>
<evidence type="ECO:0000256" key="2">
    <source>
        <dbReference type="ARBA" id="ARBA00022448"/>
    </source>
</evidence>
<dbReference type="GO" id="GO:0022857">
    <property type="term" value="F:transmembrane transporter activity"/>
    <property type="evidence" value="ECO:0007669"/>
    <property type="project" value="InterPro"/>
</dbReference>
<dbReference type="GO" id="GO:0005886">
    <property type="term" value="C:plasma membrane"/>
    <property type="evidence" value="ECO:0007669"/>
    <property type="project" value="UniProtKB-SubCell"/>
</dbReference>
<evidence type="ECO:0000313" key="8">
    <source>
        <dbReference type="EMBL" id="PPQ27221.1"/>
    </source>
</evidence>
<protein>
    <recommendedName>
        <fullName evidence="7">Major facilitator superfamily (MFS) profile domain-containing protein</fullName>
    </recommendedName>
</protein>
<evidence type="ECO:0000313" key="9">
    <source>
        <dbReference type="Proteomes" id="UP000239089"/>
    </source>
</evidence>
<dbReference type="Proteomes" id="UP000239089">
    <property type="component" value="Unassembled WGS sequence"/>
</dbReference>
<gene>
    <name evidence="8" type="ORF">CCR94_20540</name>
</gene>
<keyword evidence="2" id="KW-0813">Transport</keyword>
<dbReference type="InterPro" id="IPR010290">
    <property type="entry name" value="TM_effector"/>
</dbReference>
<dbReference type="SUPFAM" id="SSF103473">
    <property type="entry name" value="MFS general substrate transporter"/>
    <property type="match status" value="1"/>
</dbReference>
<dbReference type="PANTHER" id="PTHR23513:SF9">
    <property type="entry name" value="ENTEROBACTIN EXPORTER ENTS"/>
    <property type="match status" value="1"/>
</dbReference>
<sequence length="405" mass="42338">MVSSFSVGRNIVLFLLMRGLGAFTAQMLDVAIGWHVYSRTGSALSLGLVGLAQFLPLLVLLRWSGPAADRHDRRKISALAALGQGAASLAIFFIAFFDAPIPWIYLALFALGASRAFSGPANSALLPQIVDRAHFSRAVALSTTMFQAATIAGPALGGLLYALGAEKIFLACAILAAAAAPLALTIVMPNAPAETKTTDEKNALDGLRYIWSNKVLLGSISLDLFAVLFGGVTALLPIYCRDILHVGPEVLGFLRAAPAAGAICVSLLLSVFPLRRRVGVKMFAAVAAYGLATVVFALSQNIWLSAAALASLGAFDVVSMVVRQTLSQIATPDFMRGRVSAVNFLFIGASNQLGEFESGVAASLLGAVGAALFGGVAAIVVVGLWAALFPDLRRADRFQGSEEKA</sequence>
<evidence type="ECO:0000256" key="3">
    <source>
        <dbReference type="ARBA" id="ARBA00022475"/>
    </source>
</evidence>
<dbReference type="InterPro" id="IPR020846">
    <property type="entry name" value="MFS_dom"/>
</dbReference>
<dbReference type="PANTHER" id="PTHR23513">
    <property type="entry name" value="INTEGRAL MEMBRANE EFFLUX PROTEIN-RELATED"/>
    <property type="match status" value="1"/>
</dbReference>
<evidence type="ECO:0000256" key="6">
    <source>
        <dbReference type="ARBA" id="ARBA00023136"/>
    </source>
</evidence>
<proteinExistence type="predicted"/>
<comment type="subcellular location">
    <subcellularLocation>
        <location evidence="1">Cell membrane</location>
        <topology evidence="1">Multi-pass membrane protein</topology>
    </subcellularLocation>
</comment>
<keyword evidence="9" id="KW-1185">Reference proteome</keyword>
<dbReference type="InterPro" id="IPR036259">
    <property type="entry name" value="MFS_trans_sf"/>
</dbReference>
<dbReference type="CDD" id="cd06173">
    <property type="entry name" value="MFS_MefA_like"/>
    <property type="match status" value="1"/>
</dbReference>
<accession>A0A2S6MXY8</accession>
<dbReference type="EMBL" id="NHSJ01000126">
    <property type="protein sequence ID" value="PPQ27221.1"/>
    <property type="molecule type" value="Genomic_DNA"/>
</dbReference>
<keyword evidence="6" id="KW-0472">Membrane</keyword>
<keyword evidence="5" id="KW-1133">Transmembrane helix</keyword>
<reference evidence="8 9" key="1">
    <citation type="journal article" date="2018" name="Arch. Microbiol.">
        <title>New insights into the metabolic potential of the phototrophic purple bacterium Rhodopila globiformis DSM 161(T) from its draft genome sequence and evidence for a vanadium-dependent nitrogenase.</title>
        <authorList>
            <person name="Imhoff J.F."/>
            <person name="Rahn T."/>
            <person name="Kunzel S."/>
            <person name="Neulinger S.C."/>
        </authorList>
    </citation>
    <scope>NUCLEOTIDE SEQUENCE [LARGE SCALE GENOMIC DNA]</scope>
    <source>
        <strain evidence="8 9">DSM 16996</strain>
    </source>
</reference>
<dbReference type="AlphaFoldDB" id="A0A2S6MXY8"/>
<dbReference type="PROSITE" id="PS50850">
    <property type="entry name" value="MFS"/>
    <property type="match status" value="1"/>
</dbReference>
<evidence type="ECO:0000256" key="5">
    <source>
        <dbReference type="ARBA" id="ARBA00022989"/>
    </source>
</evidence>
<dbReference type="RefSeq" id="WP_104509748.1">
    <property type="nucleotide sequence ID" value="NZ_JACIGC010000005.1"/>
</dbReference>